<reference evidence="1 2" key="1">
    <citation type="journal article" date="2023" name="Mol. Ecol. Resour.">
        <title>Chromosome-level genome assembly of a triploid poplar Populus alba 'Berolinensis'.</title>
        <authorList>
            <person name="Chen S."/>
            <person name="Yu Y."/>
            <person name="Wang X."/>
            <person name="Wang S."/>
            <person name="Zhang T."/>
            <person name="Zhou Y."/>
            <person name="He R."/>
            <person name="Meng N."/>
            <person name="Wang Y."/>
            <person name="Liu W."/>
            <person name="Liu Z."/>
            <person name="Liu J."/>
            <person name="Guo Q."/>
            <person name="Huang H."/>
            <person name="Sederoff R.R."/>
            <person name="Wang G."/>
            <person name="Qu G."/>
            <person name="Chen S."/>
        </authorList>
    </citation>
    <scope>NUCLEOTIDE SEQUENCE [LARGE SCALE GENOMIC DNA]</scope>
    <source>
        <strain evidence="1">SC-2020</strain>
    </source>
</reference>
<organism evidence="1 2">
    <name type="scientific">Populus alba x Populus x berolinensis</name>
    <dbReference type="NCBI Taxonomy" id="444605"/>
    <lineage>
        <taxon>Eukaryota</taxon>
        <taxon>Viridiplantae</taxon>
        <taxon>Streptophyta</taxon>
        <taxon>Embryophyta</taxon>
        <taxon>Tracheophyta</taxon>
        <taxon>Spermatophyta</taxon>
        <taxon>Magnoliopsida</taxon>
        <taxon>eudicotyledons</taxon>
        <taxon>Gunneridae</taxon>
        <taxon>Pentapetalae</taxon>
        <taxon>rosids</taxon>
        <taxon>fabids</taxon>
        <taxon>Malpighiales</taxon>
        <taxon>Salicaceae</taxon>
        <taxon>Saliceae</taxon>
        <taxon>Populus</taxon>
    </lineage>
</organism>
<evidence type="ECO:0000313" key="1">
    <source>
        <dbReference type="EMBL" id="KAJ6968959.1"/>
    </source>
</evidence>
<sequence>MNCKIWISTIQMHVDSVLVTLSIFQPTGHGPHGCMMAFSPTRSSACFTICVETVFLCQIKD</sequence>
<accession>A0AAD6LL41</accession>
<name>A0AAD6LL41_9ROSI</name>
<dbReference type="AlphaFoldDB" id="A0AAD6LL41"/>
<keyword evidence="2" id="KW-1185">Reference proteome</keyword>
<comment type="caution">
    <text evidence="1">The sequence shown here is derived from an EMBL/GenBank/DDBJ whole genome shotgun (WGS) entry which is preliminary data.</text>
</comment>
<protein>
    <submittedName>
        <fullName evidence="1">Uncharacterized protein</fullName>
    </submittedName>
</protein>
<gene>
    <name evidence="1" type="ORF">NC653_036816</name>
</gene>
<evidence type="ECO:0000313" key="2">
    <source>
        <dbReference type="Proteomes" id="UP001164929"/>
    </source>
</evidence>
<dbReference type="EMBL" id="JAQIZT010000016">
    <property type="protein sequence ID" value="KAJ6968959.1"/>
    <property type="molecule type" value="Genomic_DNA"/>
</dbReference>
<proteinExistence type="predicted"/>
<dbReference type="Proteomes" id="UP001164929">
    <property type="component" value="Chromosome 16"/>
</dbReference>